<evidence type="ECO:0000313" key="2">
    <source>
        <dbReference type="Proteomes" id="UP001151760"/>
    </source>
</evidence>
<name>A0ABQ5AX76_9ASTR</name>
<reference evidence="1" key="1">
    <citation type="journal article" date="2022" name="Int. J. Mol. Sci.">
        <title>Draft Genome of Tanacetum Coccineum: Genomic Comparison of Closely Related Tanacetum-Family Plants.</title>
        <authorList>
            <person name="Yamashiro T."/>
            <person name="Shiraishi A."/>
            <person name="Nakayama K."/>
            <person name="Satake H."/>
        </authorList>
    </citation>
    <scope>NUCLEOTIDE SEQUENCE</scope>
</reference>
<keyword evidence="2" id="KW-1185">Reference proteome</keyword>
<organism evidence="1 2">
    <name type="scientific">Tanacetum coccineum</name>
    <dbReference type="NCBI Taxonomy" id="301880"/>
    <lineage>
        <taxon>Eukaryota</taxon>
        <taxon>Viridiplantae</taxon>
        <taxon>Streptophyta</taxon>
        <taxon>Embryophyta</taxon>
        <taxon>Tracheophyta</taxon>
        <taxon>Spermatophyta</taxon>
        <taxon>Magnoliopsida</taxon>
        <taxon>eudicotyledons</taxon>
        <taxon>Gunneridae</taxon>
        <taxon>Pentapetalae</taxon>
        <taxon>asterids</taxon>
        <taxon>campanulids</taxon>
        <taxon>Asterales</taxon>
        <taxon>Asteraceae</taxon>
        <taxon>Asteroideae</taxon>
        <taxon>Anthemideae</taxon>
        <taxon>Anthemidinae</taxon>
        <taxon>Tanacetum</taxon>
    </lineage>
</organism>
<dbReference type="EMBL" id="BQNB010012667">
    <property type="protein sequence ID" value="GJT06422.1"/>
    <property type="molecule type" value="Genomic_DNA"/>
</dbReference>
<sequence>MIAAGSSGPGLAQLLPLCRCPLRRLAAKPRWPAPGCPPSIDWPARGDCPALPPGCAVPLPPVDIVKILSTAIHSGTAGEVSVAGTAEIMTVVGWYGPSKMHFLKATPPIVLVLL</sequence>
<dbReference type="Proteomes" id="UP001151760">
    <property type="component" value="Unassembled WGS sequence"/>
</dbReference>
<gene>
    <name evidence="1" type="ORF">Tco_0840884</name>
</gene>
<comment type="caution">
    <text evidence="1">The sequence shown here is derived from an EMBL/GenBank/DDBJ whole genome shotgun (WGS) entry which is preliminary data.</text>
</comment>
<proteinExistence type="predicted"/>
<reference evidence="1" key="2">
    <citation type="submission" date="2022-01" db="EMBL/GenBank/DDBJ databases">
        <authorList>
            <person name="Yamashiro T."/>
            <person name="Shiraishi A."/>
            <person name="Satake H."/>
            <person name="Nakayama K."/>
        </authorList>
    </citation>
    <scope>NUCLEOTIDE SEQUENCE</scope>
</reference>
<protein>
    <submittedName>
        <fullName evidence="1">Uncharacterized protein</fullName>
    </submittedName>
</protein>
<accession>A0ABQ5AX76</accession>
<evidence type="ECO:0000313" key="1">
    <source>
        <dbReference type="EMBL" id="GJT06422.1"/>
    </source>
</evidence>